<accession>A0A8J3ZG69</accession>
<reference evidence="1" key="1">
    <citation type="submission" date="2021-01" db="EMBL/GenBank/DDBJ databases">
        <title>Whole genome shotgun sequence of Virgisporangium aurantiacum NBRC 16421.</title>
        <authorList>
            <person name="Komaki H."/>
            <person name="Tamura T."/>
        </authorList>
    </citation>
    <scope>NUCLEOTIDE SEQUENCE</scope>
    <source>
        <strain evidence="1">NBRC 16421</strain>
    </source>
</reference>
<gene>
    <name evidence="1" type="ORF">Vau01_098180</name>
</gene>
<dbReference type="EMBL" id="BOPG01000077">
    <property type="protein sequence ID" value="GIJ62302.1"/>
    <property type="molecule type" value="Genomic_DNA"/>
</dbReference>
<evidence type="ECO:0000313" key="2">
    <source>
        <dbReference type="Proteomes" id="UP000612585"/>
    </source>
</evidence>
<name>A0A8J3ZG69_9ACTN</name>
<dbReference type="AlphaFoldDB" id="A0A8J3ZG69"/>
<dbReference type="Proteomes" id="UP000612585">
    <property type="component" value="Unassembled WGS sequence"/>
</dbReference>
<protein>
    <submittedName>
        <fullName evidence="1">Uncharacterized protein</fullName>
    </submittedName>
</protein>
<proteinExistence type="predicted"/>
<comment type="caution">
    <text evidence="1">The sequence shown here is derived from an EMBL/GenBank/DDBJ whole genome shotgun (WGS) entry which is preliminary data.</text>
</comment>
<sequence>MSSRADYGITLVTPMLADNSPQARAGEGYGCSAFTESTIAHVKVTETRHALDQQSVVEFEAVLRRERDEPPQPIGVGRRAGER</sequence>
<keyword evidence="2" id="KW-1185">Reference proteome</keyword>
<organism evidence="1 2">
    <name type="scientific">Virgisporangium aurantiacum</name>
    <dbReference type="NCBI Taxonomy" id="175570"/>
    <lineage>
        <taxon>Bacteria</taxon>
        <taxon>Bacillati</taxon>
        <taxon>Actinomycetota</taxon>
        <taxon>Actinomycetes</taxon>
        <taxon>Micromonosporales</taxon>
        <taxon>Micromonosporaceae</taxon>
        <taxon>Virgisporangium</taxon>
    </lineage>
</organism>
<evidence type="ECO:0000313" key="1">
    <source>
        <dbReference type="EMBL" id="GIJ62302.1"/>
    </source>
</evidence>